<dbReference type="EC" id="2.1.1.354" evidence="3"/>
<sequence length="326" mass="37618">MSSLAFLMLIIEYHLLYTVCYDCENPDLPMDNGLYVIKNVEACTLCSKCYTDIDNDDHVLATTPPGFSIRQSTIFNSGLGVFAETTIPKDTRLGPYDGVLYKTQLPDISWAYTWSVKYESGERIKHYVDASPKTHSSWIRYVNCANTVDEENLYLLQYNYEIYYVTYECVKPGTELLVWYGDSYGEHLGLHRTEEDYQRRFNEPDIRQVFVSTIAKFPPQPHTSKCFKFYNMCPFKNPPGSTGKHTKMCLPGKSFDVCRYTLCEENPCTNIVDCRPCAGYCFHDGKYIQPNHEFFKADNVNFCLCTDDGILKCTIQHSSYEDMCVY</sequence>
<evidence type="ECO:0000256" key="1">
    <source>
        <dbReference type="SAM" id="SignalP"/>
    </source>
</evidence>
<keyword evidence="3" id="KW-0489">Methyltransferase</keyword>
<dbReference type="OrthoDB" id="6045818at2759"/>
<dbReference type="InterPro" id="IPR046341">
    <property type="entry name" value="SET_dom_sf"/>
</dbReference>
<reference evidence="3" key="1">
    <citation type="submission" date="2021-03" db="EMBL/GenBank/DDBJ databases">
        <authorList>
            <person name="Bekaert M."/>
        </authorList>
    </citation>
    <scope>NUCLEOTIDE SEQUENCE</scope>
</reference>
<organism evidence="3 4">
    <name type="scientific">Mytilus edulis</name>
    <name type="common">Blue mussel</name>
    <dbReference type="NCBI Taxonomy" id="6550"/>
    <lineage>
        <taxon>Eukaryota</taxon>
        <taxon>Metazoa</taxon>
        <taxon>Spiralia</taxon>
        <taxon>Lophotrochozoa</taxon>
        <taxon>Mollusca</taxon>
        <taxon>Bivalvia</taxon>
        <taxon>Autobranchia</taxon>
        <taxon>Pteriomorphia</taxon>
        <taxon>Mytilida</taxon>
        <taxon>Mytiloidea</taxon>
        <taxon>Mytilidae</taxon>
        <taxon>Mytilinae</taxon>
        <taxon>Mytilus</taxon>
    </lineage>
</organism>
<keyword evidence="3" id="KW-0808">Transferase</keyword>
<dbReference type="SUPFAM" id="SSF82199">
    <property type="entry name" value="SET domain"/>
    <property type="match status" value="1"/>
</dbReference>
<dbReference type="InterPro" id="IPR001214">
    <property type="entry name" value="SET_dom"/>
</dbReference>
<evidence type="ECO:0000259" key="2">
    <source>
        <dbReference type="PROSITE" id="PS50280"/>
    </source>
</evidence>
<proteinExistence type="predicted"/>
<gene>
    <name evidence="3" type="ORF">MEDL_21475</name>
</gene>
<dbReference type="GO" id="GO:0140999">
    <property type="term" value="F:histone H3K4 trimethyltransferase activity"/>
    <property type="evidence" value="ECO:0007669"/>
    <property type="project" value="UniProtKB-EC"/>
</dbReference>
<dbReference type="EMBL" id="CAJPWZ010001072">
    <property type="protein sequence ID" value="CAG2207168.1"/>
    <property type="molecule type" value="Genomic_DNA"/>
</dbReference>
<evidence type="ECO:0000313" key="4">
    <source>
        <dbReference type="Proteomes" id="UP000683360"/>
    </source>
</evidence>
<dbReference type="AlphaFoldDB" id="A0A8S3RCR8"/>
<protein>
    <submittedName>
        <fullName evidence="3">PRDM7_9</fullName>
        <ecNumber evidence="3">2.1.1.354</ecNumber>
    </submittedName>
</protein>
<dbReference type="Gene3D" id="2.170.270.10">
    <property type="entry name" value="SET domain"/>
    <property type="match status" value="1"/>
</dbReference>
<dbReference type="GO" id="GO:0032259">
    <property type="term" value="P:methylation"/>
    <property type="evidence" value="ECO:0007669"/>
    <property type="project" value="UniProtKB-KW"/>
</dbReference>
<dbReference type="SMART" id="SM00317">
    <property type="entry name" value="SET"/>
    <property type="match status" value="1"/>
</dbReference>
<dbReference type="Pfam" id="PF21549">
    <property type="entry name" value="PRDM2_PR"/>
    <property type="match status" value="1"/>
</dbReference>
<feature type="signal peptide" evidence="1">
    <location>
        <begin position="1"/>
        <end position="20"/>
    </location>
</feature>
<feature type="domain" description="SET" evidence="2">
    <location>
        <begin position="65"/>
        <end position="181"/>
    </location>
</feature>
<keyword evidence="4" id="KW-1185">Reference proteome</keyword>
<evidence type="ECO:0000313" key="3">
    <source>
        <dbReference type="EMBL" id="CAG2207168.1"/>
    </source>
</evidence>
<feature type="chain" id="PRO_5035829537" evidence="1">
    <location>
        <begin position="21"/>
        <end position="326"/>
    </location>
</feature>
<name>A0A8S3RCR8_MYTED</name>
<keyword evidence="1" id="KW-0732">Signal</keyword>
<dbReference type="PROSITE" id="PS50280">
    <property type="entry name" value="SET"/>
    <property type="match status" value="1"/>
</dbReference>
<accession>A0A8S3RCR8</accession>
<dbReference type="Proteomes" id="UP000683360">
    <property type="component" value="Unassembled WGS sequence"/>
</dbReference>
<comment type="caution">
    <text evidence="3">The sequence shown here is derived from an EMBL/GenBank/DDBJ whole genome shotgun (WGS) entry which is preliminary data.</text>
</comment>